<feature type="domain" description="NAD-dependent epimerase/dehydratase" evidence="3">
    <location>
        <begin position="6"/>
        <end position="114"/>
    </location>
</feature>
<keyword evidence="2" id="KW-0472">Membrane</keyword>
<evidence type="ECO:0000256" key="1">
    <source>
        <dbReference type="ARBA" id="ARBA00004370"/>
    </source>
</evidence>
<organism evidence="4 5">
    <name type="scientific">Flammeovirga agarivorans</name>
    <dbReference type="NCBI Taxonomy" id="2726742"/>
    <lineage>
        <taxon>Bacteria</taxon>
        <taxon>Pseudomonadati</taxon>
        <taxon>Bacteroidota</taxon>
        <taxon>Cytophagia</taxon>
        <taxon>Cytophagales</taxon>
        <taxon>Flammeovirgaceae</taxon>
        <taxon>Flammeovirga</taxon>
    </lineage>
</organism>
<name>A0A7X8XXD3_9BACT</name>
<comment type="subcellular location">
    <subcellularLocation>
        <location evidence="1">Membrane</location>
    </subcellularLocation>
</comment>
<dbReference type="RefSeq" id="WP_168883842.1">
    <property type="nucleotide sequence ID" value="NZ_JABAIL010000005.1"/>
</dbReference>
<evidence type="ECO:0000313" key="4">
    <source>
        <dbReference type="EMBL" id="NLR93137.1"/>
    </source>
</evidence>
<dbReference type="InterPro" id="IPR036291">
    <property type="entry name" value="NAD(P)-bd_dom_sf"/>
</dbReference>
<gene>
    <name evidence="4" type="ORF">HGP29_18130</name>
</gene>
<dbReference type="AlphaFoldDB" id="A0A7X8XXD3"/>
<dbReference type="PANTHER" id="PTHR14097">
    <property type="entry name" value="OXIDOREDUCTASE HTATIP2"/>
    <property type="match status" value="1"/>
</dbReference>
<sequence>MKKRTALIIGSTGLIGNSLVQFLVDSDHYEKVISIGRRNSGINHPKLSEVITNLDDLHELVLEDTIDDAFCCLGTTMKKAGSKDAFYKVDHEYVMKFAQLASKLKAKTFNVVSAMGANKDSLVYYNRVKGQVENELIQLNFNTLNIYQPSLLLGDRKESRFGEDFGKIFNSVFNPLIPKKYKGIEGIKVAKSMITTALSSQNQKINYITSDIMQSLGV</sequence>
<dbReference type="Gene3D" id="3.40.50.720">
    <property type="entry name" value="NAD(P)-binding Rossmann-like Domain"/>
    <property type="match status" value="1"/>
</dbReference>
<dbReference type="SUPFAM" id="SSF51735">
    <property type="entry name" value="NAD(P)-binding Rossmann-fold domains"/>
    <property type="match status" value="1"/>
</dbReference>
<dbReference type="Pfam" id="PF01370">
    <property type="entry name" value="Epimerase"/>
    <property type="match status" value="1"/>
</dbReference>
<dbReference type="Proteomes" id="UP000585050">
    <property type="component" value="Unassembled WGS sequence"/>
</dbReference>
<dbReference type="EMBL" id="JABAIL010000005">
    <property type="protein sequence ID" value="NLR93137.1"/>
    <property type="molecule type" value="Genomic_DNA"/>
</dbReference>
<comment type="caution">
    <text evidence="4">The sequence shown here is derived from an EMBL/GenBank/DDBJ whole genome shotgun (WGS) entry which is preliminary data.</text>
</comment>
<evidence type="ECO:0000313" key="5">
    <source>
        <dbReference type="Proteomes" id="UP000585050"/>
    </source>
</evidence>
<keyword evidence="5" id="KW-1185">Reference proteome</keyword>
<accession>A0A7X8XXD3</accession>
<dbReference type="GO" id="GO:0016020">
    <property type="term" value="C:membrane"/>
    <property type="evidence" value="ECO:0007669"/>
    <property type="project" value="UniProtKB-SubCell"/>
</dbReference>
<dbReference type="InterPro" id="IPR001509">
    <property type="entry name" value="Epimerase_deHydtase"/>
</dbReference>
<dbReference type="PANTHER" id="PTHR14097:SF7">
    <property type="entry name" value="OXIDOREDUCTASE HTATIP2"/>
    <property type="match status" value="1"/>
</dbReference>
<reference evidence="4 5" key="1">
    <citation type="submission" date="2020-04" db="EMBL/GenBank/DDBJ databases">
        <title>Flammeovirga sp. SR4, a novel species isolated from seawater.</title>
        <authorList>
            <person name="Wang X."/>
        </authorList>
    </citation>
    <scope>NUCLEOTIDE SEQUENCE [LARGE SCALE GENOMIC DNA]</scope>
    <source>
        <strain evidence="4 5">SR4</strain>
    </source>
</reference>
<proteinExistence type="predicted"/>
<protein>
    <submittedName>
        <fullName evidence="4">NAD-dependent epimerase/dehydratase family protein</fullName>
    </submittedName>
</protein>
<evidence type="ECO:0000259" key="3">
    <source>
        <dbReference type="Pfam" id="PF01370"/>
    </source>
</evidence>
<evidence type="ECO:0000256" key="2">
    <source>
        <dbReference type="ARBA" id="ARBA00023136"/>
    </source>
</evidence>